<comment type="subcellular location">
    <subcellularLocation>
        <location evidence="1">Cell envelope</location>
    </subcellularLocation>
</comment>
<dbReference type="SUPFAM" id="SSF46626">
    <property type="entry name" value="Cytochrome c"/>
    <property type="match status" value="2"/>
</dbReference>
<evidence type="ECO:0000256" key="6">
    <source>
        <dbReference type="ARBA" id="ARBA00023004"/>
    </source>
</evidence>
<comment type="caution">
    <text evidence="12">The sequence shown here is derived from an EMBL/GenBank/DDBJ whole genome shotgun (WGS) entry which is preliminary data.</text>
</comment>
<keyword evidence="3 7" id="KW-0479">Metal-binding</keyword>
<dbReference type="GO" id="GO:0009055">
    <property type="term" value="F:electron transfer activity"/>
    <property type="evidence" value="ECO:0007669"/>
    <property type="project" value="InterPro"/>
</dbReference>
<feature type="chain" id="PRO_5044564334" evidence="9">
    <location>
        <begin position="29"/>
        <end position="472"/>
    </location>
</feature>
<proteinExistence type="predicted"/>
<dbReference type="InterPro" id="IPR004852">
    <property type="entry name" value="Di-haem_cyt_c_peroxidsae"/>
</dbReference>
<evidence type="ECO:0000313" key="13">
    <source>
        <dbReference type="Proteomes" id="UP000185598"/>
    </source>
</evidence>
<dbReference type="GO" id="GO:0020037">
    <property type="term" value="F:heme binding"/>
    <property type="evidence" value="ECO:0007669"/>
    <property type="project" value="InterPro"/>
</dbReference>
<dbReference type="PROSITE" id="PS51007">
    <property type="entry name" value="CYTC"/>
    <property type="match status" value="2"/>
</dbReference>
<evidence type="ECO:0000313" key="11">
    <source>
        <dbReference type="EMBL" id="MBB4006769.1"/>
    </source>
</evidence>
<evidence type="ECO:0000256" key="4">
    <source>
        <dbReference type="ARBA" id="ARBA00022729"/>
    </source>
</evidence>
<evidence type="ECO:0000256" key="7">
    <source>
        <dbReference type="PROSITE-ProRule" id="PRU00433"/>
    </source>
</evidence>
<evidence type="ECO:0000256" key="8">
    <source>
        <dbReference type="SAM" id="MobiDB-lite"/>
    </source>
</evidence>
<evidence type="ECO:0000313" key="14">
    <source>
        <dbReference type="Proteomes" id="UP000544107"/>
    </source>
</evidence>
<evidence type="ECO:0000313" key="12">
    <source>
        <dbReference type="EMBL" id="OLP49666.1"/>
    </source>
</evidence>
<dbReference type="EC" id="1.11.1.5" evidence="11"/>
<name>A0A1Q9A519_9HYPH</name>
<dbReference type="STRING" id="887144.BJF91_21915"/>
<dbReference type="OrthoDB" id="9805202at2"/>
<feature type="compositionally biased region" description="Low complexity" evidence="8">
    <location>
        <begin position="37"/>
        <end position="53"/>
    </location>
</feature>
<keyword evidence="6 7" id="KW-0408">Iron</keyword>
<reference evidence="12 13" key="1">
    <citation type="submission" date="2016-09" db="EMBL/GenBank/DDBJ databases">
        <title>Rhizobium oryziradicis sp. nov., isolated from the root of rice.</title>
        <authorList>
            <person name="Zhao J."/>
            <person name="Zhang X."/>
        </authorList>
    </citation>
    <scope>NUCLEOTIDE SEQUENCE [LARGE SCALE GENOMIC DNA]</scope>
    <source>
        <strain evidence="12 13">14971</strain>
    </source>
</reference>
<dbReference type="AlphaFoldDB" id="A0A1Q9A519"/>
<feature type="signal peptide" evidence="9">
    <location>
        <begin position="1"/>
        <end position="28"/>
    </location>
</feature>
<organism evidence="12 13">
    <name type="scientific">Allorhizobium taibaishanense</name>
    <dbReference type="NCBI Taxonomy" id="887144"/>
    <lineage>
        <taxon>Bacteria</taxon>
        <taxon>Pseudomonadati</taxon>
        <taxon>Pseudomonadota</taxon>
        <taxon>Alphaproteobacteria</taxon>
        <taxon>Hyphomicrobiales</taxon>
        <taxon>Rhizobiaceae</taxon>
        <taxon>Rhizobium/Agrobacterium group</taxon>
        <taxon>Allorhizobium</taxon>
    </lineage>
</organism>
<dbReference type="GO" id="GO:0030313">
    <property type="term" value="C:cell envelope"/>
    <property type="evidence" value="ECO:0007669"/>
    <property type="project" value="UniProtKB-SubCell"/>
</dbReference>
<dbReference type="Proteomes" id="UP000544107">
    <property type="component" value="Unassembled WGS sequence"/>
</dbReference>
<dbReference type="Pfam" id="PF03150">
    <property type="entry name" value="CCP_MauG"/>
    <property type="match status" value="1"/>
</dbReference>
<evidence type="ECO:0000256" key="1">
    <source>
        <dbReference type="ARBA" id="ARBA00004196"/>
    </source>
</evidence>
<dbReference type="Proteomes" id="UP000185598">
    <property type="component" value="Unassembled WGS sequence"/>
</dbReference>
<dbReference type="Gene3D" id="1.10.760.10">
    <property type="entry name" value="Cytochrome c-like domain"/>
    <property type="match status" value="2"/>
</dbReference>
<keyword evidence="12" id="KW-0575">Peroxidase</keyword>
<dbReference type="InterPro" id="IPR036909">
    <property type="entry name" value="Cyt_c-like_dom_sf"/>
</dbReference>
<feature type="domain" description="Cytochrome c" evidence="10">
    <location>
        <begin position="278"/>
        <end position="456"/>
    </location>
</feature>
<protein>
    <submittedName>
        <fullName evidence="11 12">Cytochrome-c peroxidase</fullName>
        <ecNumber evidence="11">1.11.1.5</ecNumber>
    </submittedName>
</protein>
<keyword evidence="5 11" id="KW-0560">Oxidoreductase</keyword>
<evidence type="ECO:0000256" key="3">
    <source>
        <dbReference type="ARBA" id="ARBA00022723"/>
    </source>
</evidence>
<evidence type="ECO:0000256" key="9">
    <source>
        <dbReference type="SAM" id="SignalP"/>
    </source>
</evidence>
<sequence>MNMIDRQSRLSFLALALLSVAGAGLGWAAQGETTGQGADPAGSRPSAASSGESAAPLSAVAQLGKAIFFDQSLSGSGTMSCATCHDPAHHYAPANGLIVQLGGPGLDRPGIRPVPSLTYKIATPAFSVGAENPAEEAAEASPMAEASGTALSQQATPVAGPMAGQPVVKADAPADNAVPQGGMFWDGRADSLEDQALGPLLSPFEMANPDAKSLYDKIRTRYGARLAALFGNQVLDDQSMALSEVGFALARYQVEEPSFHPYSSKYDAYLRGQVKLSAAEQRGLALFDDAKKGNCASCHLDKRTDDGQMPAFTDYEFEALGVPRNPAIPANADPRYFDLGICGPQRNDDFAHQPQNCGLFKTPTLRNVAERGVYFHNGVYHTLEEATRFYVARDTDPASIYPKNPDGSIAKFNDLPETYRSNIDVIDAPMDRKLGQPPALNEAEIADVVAFLKTLSDGWSDDKAGKTTAQQQ</sequence>
<dbReference type="InterPro" id="IPR009056">
    <property type="entry name" value="Cyt_c-like_dom"/>
</dbReference>
<evidence type="ECO:0000256" key="2">
    <source>
        <dbReference type="ARBA" id="ARBA00022617"/>
    </source>
</evidence>
<evidence type="ECO:0000256" key="5">
    <source>
        <dbReference type="ARBA" id="ARBA00023002"/>
    </source>
</evidence>
<keyword evidence="13" id="KW-1185">Reference proteome</keyword>
<dbReference type="GO" id="GO:0046872">
    <property type="term" value="F:metal ion binding"/>
    <property type="evidence" value="ECO:0007669"/>
    <property type="project" value="UniProtKB-KW"/>
</dbReference>
<feature type="region of interest" description="Disordered" evidence="8">
    <location>
        <begin position="31"/>
        <end position="53"/>
    </location>
</feature>
<gene>
    <name evidence="12" type="ORF">BJF91_21915</name>
    <name evidence="11" type="ORF">GGQ71_001005</name>
</gene>
<keyword evidence="4 9" id="KW-0732">Signal</keyword>
<dbReference type="PANTHER" id="PTHR30600:SF10">
    <property type="entry name" value="BLL6722 PROTEIN"/>
    <property type="match status" value="1"/>
</dbReference>
<feature type="region of interest" description="Disordered" evidence="8">
    <location>
        <begin position="132"/>
        <end position="162"/>
    </location>
</feature>
<dbReference type="EMBL" id="JACIED010000001">
    <property type="protein sequence ID" value="MBB4006769.1"/>
    <property type="molecule type" value="Genomic_DNA"/>
</dbReference>
<dbReference type="EMBL" id="MKIN01000022">
    <property type="protein sequence ID" value="OLP49666.1"/>
    <property type="molecule type" value="Genomic_DNA"/>
</dbReference>
<feature type="domain" description="Cytochrome c" evidence="10">
    <location>
        <begin position="59"/>
        <end position="166"/>
    </location>
</feature>
<dbReference type="GO" id="GO:0004130">
    <property type="term" value="F:cytochrome-c peroxidase activity"/>
    <property type="evidence" value="ECO:0007669"/>
    <property type="project" value="UniProtKB-EC"/>
</dbReference>
<evidence type="ECO:0000259" key="10">
    <source>
        <dbReference type="PROSITE" id="PS51007"/>
    </source>
</evidence>
<dbReference type="RefSeq" id="WP_075615452.1">
    <property type="nucleotide sequence ID" value="NZ_JACIED010000001.1"/>
</dbReference>
<dbReference type="PANTHER" id="PTHR30600">
    <property type="entry name" value="CYTOCHROME C PEROXIDASE-RELATED"/>
    <property type="match status" value="1"/>
</dbReference>
<keyword evidence="2 7" id="KW-0349">Heme</keyword>
<dbReference type="InterPro" id="IPR051395">
    <property type="entry name" value="Cytochrome_c_Peroxidase/MauG"/>
</dbReference>
<accession>A0A1Q9A519</accession>
<reference evidence="11 14" key="2">
    <citation type="submission" date="2020-08" db="EMBL/GenBank/DDBJ databases">
        <title>Genomic Encyclopedia of Type Strains, Phase IV (KMG-IV): sequencing the most valuable type-strain genomes for metagenomic binning, comparative biology and taxonomic classification.</title>
        <authorList>
            <person name="Goeker M."/>
        </authorList>
    </citation>
    <scope>NUCLEOTIDE SEQUENCE [LARGE SCALE GENOMIC DNA]</scope>
    <source>
        <strain evidence="11 14">DSM 100021</strain>
    </source>
</reference>